<dbReference type="GO" id="GO:0009986">
    <property type="term" value="C:cell surface"/>
    <property type="evidence" value="ECO:0007669"/>
    <property type="project" value="InterPro"/>
</dbReference>
<evidence type="ECO:0000313" key="7">
    <source>
        <dbReference type="EMBL" id="CAD5223604.1"/>
    </source>
</evidence>
<dbReference type="InterPro" id="IPR038479">
    <property type="entry name" value="Transthyretin-like_sf"/>
</dbReference>
<feature type="region of interest" description="Disordered" evidence="5">
    <location>
        <begin position="45"/>
        <end position="64"/>
    </location>
</feature>
<keyword evidence="4 6" id="KW-0732">Signal</keyword>
<dbReference type="AlphaFoldDB" id="A0A811L902"/>
<feature type="signal peptide" evidence="6">
    <location>
        <begin position="1"/>
        <end position="19"/>
    </location>
</feature>
<proteinExistence type="inferred from homology"/>
<dbReference type="Proteomes" id="UP000614601">
    <property type="component" value="Unassembled WGS sequence"/>
</dbReference>
<feature type="compositionally biased region" description="Basic and acidic residues" evidence="5">
    <location>
        <begin position="54"/>
        <end position="64"/>
    </location>
</feature>
<evidence type="ECO:0000256" key="3">
    <source>
        <dbReference type="ARBA" id="ARBA00022525"/>
    </source>
</evidence>
<organism evidence="7 8">
    <name type="scientific">Bursaphelenchus okinawaensis</name>
    <dbReference type="NCBI Taxonomy" id="465554"/>
    <lineage>
        <taxon>Eukaryota</taxon>
        <taxon>Metazoa</taxon>
        <taxon>Ecdysozoa</taxon>
        <taxon>Nematoda</taxon>
        <taxon>Chromadorea</taxon>
        <taxon>Rhabditida</taxon>
        <taxon>Tylenchina</taxon>
        <taxon>Tylenchomorpha</taxon>
        <taxon>Aphelenchoidea</taxon>
        <taxon>Aphelenchoididae</taxon>
        <taxon>Bursaphelenchus</taxon>
    </lineage>
</organism>
<dbReference type="EMBL" id="CAJFCW020000005">
    <property type="protein sequence ID" value="CAG9118298.1"/>
    <property type="molecule type" value="Genomic_DNA"/>
</dbReference>
<accession>A0A811L902</accession>
<reference evidence="7" key="1">
    <citation type="submission" date="2020-09" db="EMBL/GenBank/DDBJ databases">
        <authorList>
            <person name="Kikuchi T."/>
        </authorList>
    </citation>
    <scope>NUCLEOTIDE SEQUENCE</scope>
    <source>
        <strain evidence="7">SH1</strain>
    </source>
</reference>
<evidence type="ECO:0000256" key="2">
    <source>
        <dbReference type="ARBA" id="ARBA00010112"/>
    </source>
</evidence>
<dbReference type="Pfam" id="PF01060">
    <property type="entry name" value="TTR-52"/>
    <property type="match status" value="1"/>
</dbReference>
<keyword evidence="3" id="KW-0964">Secreted</keyword>
<dbReference type="Proteomes" id="UP000783686">
    <property type="component" value="Unassembled WGS sequence"/>
</dbReference>
<comment type="caution">
    <text evidence="7">The sequence shown here is derived from an EMBL/GenBank/DDBJ whole genome shotgun (WGS) entry which is preliminary data.</text>
</comment>
<evidence type="ECO:0000256" key="4">
    <source>
        <dbReference type="ARBA" id="ARBA00022729"/>
    </source>
</evidence>
<sequence>MRVLFGALLLFAINGTVNCVRLQSVGCKGQLMCGDKPAAGVKVALWDEDDGPDPDDKLKEGQTDSEGKFELVGNTHELTNIDPICKVYHDCDDGIKPGQRKLKFKIPSQYIFGESTPKKIFNLGVLNLETIFPSEERNLL</sequence>
<evidence type="ECO:0000313" key="8">
    <source>
        <dbReference type="Proteomes" id="UP000614601"/>
    </source>
</evidence>
<dbReference type="InterPro" id="IPR001534">
    <property type="entry name" value="Transthyretin-like"/>
</dbReference>
<dbReference type="OrthoDB" id="5832063at2759"/>
<dbReference type="PANTHER" id="PTHR21700">
    <property type="entry name" value="TRANSTHYRETIN-LIKE FAMILY PROTEIN-RELATED"/>
    <property type="match status" value="1"/>
</dbReference>
<dbReference type="Gene3D" id="2.60.40.3330">
    <property type="match status" value="1"/>
</dbReference>
<gene>
    <name evidence="7" type="ORF">BOKJ2_LOCUS10374</name>
</gene>
<evidence type="ECO:0000256" key="6">
    <source>
        <dbReference type="SAM" id="SignalP"/>
    </source>
</evidence>
<evidence type="ECO:0000256" key="5">
    <source>
        <dbReference type="SAM" id="MobiDB-lite"/>
    </source>
</evidence>
<dbReference type="GO" id="GO:0005576">
    <property type="term" value="C:extracellular region"/>
    <property type="evidence" value="ECO:0007669"/>
    <property type="project" value="UniProtKB-SubCell"/>
</dbReference>
<dbReference type="PANTHER" id="PTHR21700:SF126">
    <property type="entry name" value="TRANSTHYRETIN-LIKE FAMILY PROTEIN"/>
    <property type="match status" value="1"/>
</dbReference>
<name>A0A811L902_9BILA</name>
<dbReference type="EMBL" id="CAJFDH010000005">
    <property type="protein sequence ID" value="CAD5223604.1"/>
    <property type="molecule type" value="Genomic_DNA"/>
</dbReference>
<protein>
    <submittedName>
        <fullName evidence="7">Uncharacterized protein</fullName>
    </submittedName>
</protein>
<feature type="chain" id="PRO_5036221322" evidence="6">
    <location>
        <begin position="20"/>
        <end position="140"/>
    </location>
</feature>
<keyword evidence="8" id="KW-1185">Reference proteome</keyword>
<comment type="similarity">
    <text evidence="2">Belongs to the nematode transthyretin-like family.</text>
</comment>
<comment type="subcellular location">
    <subcellularLocation>
        <location evidence="1">Secreted</location>
    </subcellularLocation>
</comment>
<evidence type="ECO:0000256" key="1">
    <source>
        <dbReference type="ARBA" id="ARBA00004613"/>
    </source>
</evidence>